<dbReference type="InterPro" id="IPR001138">
    <property type="entry name" value="Zn2Cys6_DnaBD"/>
</dbReference>
<name>A0A7C8ILP2_9PEZI</name>
<dbReference type="Pfam" id="PF11951">
    <property type="entry name" value="Fungal_trans_2"/>
    <property type="match status" value="1"/>
</dbReference>
<dbReference type="SUPFAM" id="SSF57701">
    <property type="entry name" value="Zn2/Cys6 DNA-binding domain"/>
    <property type="match status" value="1"/>
</dbReference>
<evidence type="ECO:0000313" key="5">
    <source>
        <dbReference type="Proteomes" id="UP000481858"/>
    </source>
</evidence>
<dbReference type="PROSITE" id="PS00463">
    <property type="entry name" value="ZN2_CY6_FUNGAL_1"/>
    <property type="match status" value="1"/>
</dbReference>
<accession>A0A7C8ILP2</accession>
<feature type="compositionally biased region" description="Low complexity" evidence="2">
    <location>
        <begin position="67"/>
        <end position="77"/>
    </location>
</feature>
<dbReference type="PANTHER" id="PTHR38791">
    <property type="entry name" value="ZN(II)2CYS6 TRANSCRIPTION FACTOR (EUROFUNG)-RELATED-RELATED"/>
    <property type="match status" value="1"/>
</dbReference>
<dbReference type="InterPro" id="IPR053175">
    <property type="entry name" value="DHMBA_Reg_Transcription_Factor"/>
</dbReference>
<gene>
    <name evidence="4" type="ORF">GQX73_g6979</name>
</gene>
<dbReference type="PROSITE" id="PS50048">
    <property type="entry name" value="ZN2_CY6_FUNGAL_2"/>
    <property type="match status" value="1"/>
</dbReference>
<dbReference type="Gene3D" id="4.10.240.10">
    <property type="entry name" value="Zn(2)-C6 fungal-type DNA-binding domain"/>
    <property type="match status" value="1"/>
</dbReference>
<keyword evidence="1" id="KW-0539">Nucleus</keyword>
<dbReference type="EMBL" id="WUBL01000085">
    <property type="protein sequence ID" value="KAF2966600.1"/>
    <property type="molecule type" value="Genomic_DNA"/>
</dbReference>
<dbReference type="InterPro" id="IPR036864">
    <property type="entry name" value="Zn2-C6_fun-type_DNA-bd_sf"/>
</dbReference>
<dbReference type="PANTHER" id="PTHR38791:SF12">
    <property type="entry name" value="TRANSCRIPTION FACTOR DOMAIN-CONTAINING PROTEIN-RELATED"/>
    <property type="match status" value="1"/>
</dbReference>
<evidence type="ECO:0000313" key="4">
    <source>
        <dbReference type="EMBL" id="KAF2966600.1"/>
    </source>
</evidence>
<evidence type="ECO:0000256" key="2">
    <source>
        <dbReference type="SAM" id="MobiDB-lite"/>
    </source>
</evidence>
<reference evidence="4 5" key="1">
    <citation type="submission" date="2019-12" db="EMBL/GenBank/DDBJ databases">
        <title>Draft genome sequence of the ascomycete Xylaria multiplex DSM 110363.</title>
        <authorList>
            <person name="Buettner E."/>
            <person name="Kellner H."/>
        </authorList>
    </citation>
    <scope>NUCLEOTIDE SEQUENCE [LARGE SCALE GENOMIC DNA]</scope>
    <source>
        <strain evidence="4 5">DSM 110363</strain>
    </source>
</reference>
<sequence length="531" mass="59502">MVFPGRFSTGCKRCRQRKVKCDEGRPSCRRCNIYGKPCPGYSDQFHFRFDKASSNQKDHSPPRRRQQGLQASSQQQQPHARKPSGDWTVARPADSSNTTNIAPPLEVSYDQVSLCYFVSRFVTPAENDSLPGHLSFLPGLFNHDGHGLLELATLSVAQMAAYNQFRGDKFRVQSYQNYGRALQVLRKTIQTEEEVTDDRVLAAVLLLCMFKDICEDTWGESTEHSSGLYYLLEKRGVEQLCTSRGFELFLLALLKLQVHAFLYQDNRYSDPGGLVALFAPFDPMMRAMSLMERTMHLRESLLGCATNSQIGHESKGGLPQPENQRRSDETDQTTLQACFGALEEFDSLPAPLGEFSSGTTCYDAKTACIIILVRSARLILLLSILEYYDMIRIFSSKTESWRVGNQAGWINCVPILEQTMRRTIDDMLYCVPFAMGDLGPTRTPDGAAALVVFQPIRLVTYCAYATPEQRRTCQDILNRMKSSIGIRSAVSWEQQETSATPAPQRPGTQSLMRAMALLPKPGTATSVPPPH</sequence>
<evidence type="ECO:0000259" key="3">
    <source>
        <dbReference type="PROSITE" id="PS50048"/>
    </source>
</evidence>
<dbReference type="Proteomes" id="UP000481858">
    <property type="component" value="Unassembled WGS sequence"/>
</dbReference>
<dbReference type="SMART" id="SM00066">
    <property type="entry name" value="GAL4"/>
    <property type="match status" value="1"/>
</dbReference>
<proteinExistence type="predicted"/>
<feature type="region of interest" description="Disordered" evidence="2">
    <location>
        <begin position="308"/>
        <end position="330"/>
    </location>
</feature>
<feature type="domain" description="Zn(2)-C6 fungal-type" evidence="3">
    <location>
        <begin position="10"/>
        <end position="38"/>
    </location>
</feature>
<dbReference type="AlphaFoldDB" id="A0A7C8ILP2"/>
<dbReference type="GO" id="GO:0008270">
    <property type="term" value="F:zinc ion binding"/>
    <property type="evidence" value="ECO:0007669"/>
    <property type="project" value="InterPro"/>
</dbReference>
<dbReference type="Pfam" id="PF00172">
    <property type="entry name" value="Zn_clus"/>
    <property type="match status" value="1"/>
</dbReference>
<keyword evidence="5" id="KW-1185">Reference proteome</keyword>
<feature type="region of interest" description="Disordered" evidence="2">
    <location>
        <begin position="53"/>
        <end position="102"/>
    </location>
</feature>
<protein>
    <recommendedName>
        <fullName evidence="3">Zn(2)-C6 fungal-type domain-containing protein</fullName>
    </recommendedName>
</protein>
<dbReference type="InParanoid" id="A0A7C8ILP2"/>
<evidence type="ECO:0000256" key="1">
    <source>
        <dbReference type="ARBA" id="ARBA00023242"/>
    </source>
</evidence>
<dbReference type="GO" id="GO:0000981">
    <property type="term" value="F:DNA-binding transcription factor activity, RNA polymerase II-specific"/>
    <property type="evidence" value="ECO:0007669"/>
    <property type="project" value="InterPro"/>
</dbReference>
<dbReference type="OrthoDB" id="2991872at2759"/>
<dbReference type="InterPro" id="IPR021858">
    <property type="entry name" value="Fun_TF"/>
</dbReference>
<dbReference type="CDD" id="cd00067">
    <property type="entry name" value="GAL4"/>
    <property type="match status" value="1"/>
</dbReference>
<comment type="caution">
    <text evidence="4">The sequence shown here is derived from an EMBL/GenBank/DDBJ whole genome shotgun (WGS) entry which is preliminary data.</text>
</comment>
<organism evidence="4 5">
    <name type="scientific">Xylaria multiplex</name>
    <dbReference type="NCBI Taxonomy" id="323545"/>
    <lineage>
        <taxon>Eukaryota</taxon>
        <taxon>Fungi</taxon>
        <taxon>Dikarya</taxon>
        <taxon>Ascomycota</taxon>
        <taxon>Pezizomycotina</taxon>
        <taxon>Sordariomycetes</taxon>
        <taxon>Xylariomycetidae</taxon>
        <taxon>Xylariales</taxon>
        <taxon>Xylariaceae</taxon>
        <taxon>Xylaria</taxon>
    </lineage>
</organism>